<dbReference type="Proteomes" id="UP000006753">
    <property type="component" value="Unassembled WGS sequence"/>
</dbReference>
<dbReference type="InParanoid" id="K1XJI5"/>
<evidence type="ECO:0000313" key="4">
    <source>
        <dbReference type="Proteomes" id="UP000006753"/>
    </source>
</evidence>
<evidence type="ECO:0000256" key="1">
    <source>
        <dbReference type="SAM" id="Coils"/>
    </source>
</evidence>
<accession>K1XJI5</accession>
<feature type="compositionally biased region" description="Polar residues" evidence="2">
    <location>
        <begin position="1"/>
        <end position="12"/>
    </location>
</feature>
<feature type="compositionally biased region" description="Basic and acidic residues" evidence="2">
    <location>
        <begin position="17"/>
        <end position="31"/>
    </location>
</feature>
<dbReference type="EMBL" id="JH921455">
    <property type="protein sequence ID" value="EKD12574.1"/>
    <property type="molecule type" value="Genomic_DNA"/>
</dbReference>
<name>K1XJI5_MARBU</name>
<feature type="compositionally biased region" description="Basic residues" evidence="2">
    <location>
        <begin position="2218"/>
        <end position="2228"/>
    </location>
</feature>
<keyword evidence="1" id="KW-0175">Coiled coil</keyword>
<feature type="coiled-coil region" evidence="1">
    <location>
        <begin position="1553"/>
        <end position="1580"/>
    </location>
</feature>
<sequence>MLSRSSDGTSPTGPDPNEYKGHPQPPPDERLESAFNFLADEDSDRHLDFDSRVGEIEEYVKHLEDRKIPCSEQLLKDVKVMTAVHREWAQRRTDPPPDSNCDNSRPARQPFSTRLISIQTAKALKAQRAAAGTDKQAREDHAPYSAFREDDHGEFLAAMRKDAAVDPDELNPATSLLHAESRAYDWARLDPIMIPYWMHPTQGIPTKGFSAADQTPWYREPVPHPLEANRPARGWVPRYLLDTEERINGLLRKASNTIEEYAELEDLLRFVEPSHVRQLHDENSAFDNDEVAFASILNHLRDDDPAKPLYAFKEKERRAKIAQDFLEAYDAWRATFNDVYFIVRLPRETTVVEVEQPGVFYVDHGVPGPARAVVLQRASALLRSDTLASLTQDDLAAFALLAQKSQDAEITHYQRAKAALLRSVGANSKDDLDAGHRATWDHLQHTETALRRQWLVRISPLNPEFRYLRPGEMEEKLPNILYIPWEITSVPTVASPLLIELALPRDAQAAQDTINAELQQARGPKTDIDTLLQFVPAFYPALRELAEAHLRWDFLQGFASTNWRAEDLRLRGILDPIFVQRFEAWHHGLGREVVVKMPRLDQVPEEPGMLYCRHEPGLCGQDDSPVKIQSLVDLGSSRSPDQQIELRNLLVRHQYAALDSAWRAWKEAEGQSPNQAKTDQLKRAWEAMSDRWTRSMEGSVITIKKTPDPRINPDNDPRVVYYRGPIAFERRYPALDESLRAEIHAHIAAGNRDTEEFRPSDDGLLPAHIRAALHRYLHSGTAQDGALYAYHLRLLWSKTLPRFTPDVGVAHSRQETPTATRRLSQDNRLGVDLAKMEPVIAALEEDINHLIRDIRAKSNIQRRRTLLRQIDMLLRQFQPRSINAIEVFSRDPNVPETDQRALKLEAARQHVVWRRPIVENGAVISRSQYTPVPRGSVVLEFMPNTAYSGEAFQIQTRDPANVHSLLVHKYADYVTPVAEVPSAHDRTDIVTLQSTINDLLRVRAAGTDFSWDESELLLARLRALMPNRISIQEKAHRLLDRDARERREPEHDEKFWESWDTWSKTYDAWIDSFPGGQIRIATAANAADKTAIPLTATDITAAALKDLAEPKRVKTLPHVVKSMENDVNSYLYGPLETYSDADRQVGDALLWELFRDIREELHEVLLRHIQATYSTEPLDQNHLTAELAALVESLELRACTIFRDELRLLAPNQISIHEPLPGKFRFLPGPGTTFVGEKQIAATLASQLLIDNFTDSRMEFLELTSKIRRYIPLTPEEHARLEIQVASLSRANLKTMQEQSDTVARRLAKFSTTHSFEGDEEAELLEVDRSCLWHRWALNSLDPGLGVLRNPPWPDVVDRLIAAGAATSIRSDAVVPVVAPSEFEIKELETEINNLLSRQRMGSLDGSQEYELSFILRELLPTALRVVKIRIDGQGRGILSSADTVTGGLAVLEAQKGFAQRYAQYLRDLPAFGLILDTWWYSQEVIGAACSRWKRFKDMHVHQDGVSLFPSTSRQIENTQQRQWFQRYAVLVGWVDRGCPDPASADVTSQLLLENLDSSLASLQAEIRKTSSTLAAADDQDAELSLLNVKEEFIKGFMAWYTSLAPQQLADIRSGGVRSSAVDFTGKAERRGIQRAAIEIALNLLATNQEQHRPADRFRLVDVDRQFVPPRKEVAISLPLEVPRRQVEYDTFDLTKKMIAFREWKDFDHEIAREHLIQDPVLLQSDDTGDGRMDYTTDVPEGVGREVFYLNPPVNYMGPVANGDAADWIEVRKERHAVLTDVAVRLSDAYTKAPRPLLQKMLERMSDGMRRTKDGDDHSEPPLTKPQLDLLREISGESWDDTSREYAAPIQNHLSEEPTVRDQQLAQLAEFEKRLAEISDVPFWVPLEEDPGLSRTDQSQYPQLRHSSTVRSLLGMSLDHLLLEIGSIRAQHEMVPWSLEDIRRCLRVMRDFGRIHYDEPAAGEPEQVCRIPLAGHPENKYVISIPTAQYSNGVRTMPDGKLEVTYNAQGDKGPVIVQPNKETFLQELAYGLGREIVNVLEDMRAPQMTRQQAAIVLDRAEALVQKKMSLLTPADRGQTDESSPVNTNLINLVLLAREAIATTPSLVAELEIDDVDNMSEQEAAAVIQTKTLQELSDNFEPKFRATNDVWGFASDRLAEQRRARSGRDVPVKPRPTQFFSMLRYPVCCQSPAAQKAIESSGPVIESRTQTLVPPPPGGRRRGAHDKTKVRHIRDQVPHYPFGETPYQEAYQSYLMDYELRDVLGSLDSGILDFVDFEILELLDFGILELLNSGTLELLNS</sequence>
<organism evidence="3 4">
    <name type="scientific">Marssonina brunnea f. sp. multigermtubi (strain MB_m1)</name>
    <name type="common">Marssonina leaf spot fungus</name>
    <dbReference type="NCBI Taxonomy" id="1072389"/>
    <lineage>
        <taxon>Eukaryota</taxon>
        <taxon>Fungi</taxon>
        <taxon>Dikarya</taxon>
        <taxon>Ascomycota</taxon>
        <taxon>Pezizomycotina</taxon>
        <taxon>Leotiomycetes</taxon>
        <taxon>Helotiales</taxon>
        <taxon>Drepanopezizaceae</taxon>
        <taxon>Drepanopeziza</taxon>
    </lineage>
</organism>
<feature type="region of interest" description="Disordered" evidence="2">
    <location>
        <begin position="2199"/>
        <end position="2228"/>
    </location>
</feature>
<evidence type="ECO:0000313" key="3">
    <source>
        <dbReference type="EMBL" id="EKD12574.1"/>
    </source>
</evidence>
<feature type="region of interest" description="Disordered" evidence="2">
    <location>
        <begin position="87"/>
        <end position="112"/>
    </location>
</feature>
<feature type="region of interest" description="Disordered" evidence="2">
    <location>
        <begin position="1"/>
        <end position="31"/>
    </location>
</feature>
<evidence type="ECO:0000256" key="2">
    <source>
        <dbReference type="SAM" id="MobiDB-lite"/>
    </source>
</evidence>
<protein>
    <submittedName>
        <fullName evidence="3">Uncharacterized protein</fullName>
    </submittedName>
</protein>
<proteinExistence type="predicted"/>
<gene>
    <name evidence="3" type="ORF">MBM_09143</name>
</gene>
<dbReference type="KEGG" id="mbe:MBM_09143"/>
<dbReference type="eggNOG" id="ENOG502RJRY">
    <property type="taxonomic scope" value="Eukaryota"/>
</dbReference>
<dbReference type="HOGENOM" id="CLU_230164_0_0_1"/>
<dbReference type="OrthoDB" id="5422628at2759"/>
<reference evidence="3 4" key="1">
    <citation type="journal article" date="2012" name="BMC Genomics">
        <title>Sequencing the genome of Marssonina brunnea reveals fungus-poplar co-evolution.</title>
        <authorList>
            <person name="Zhu S."/>
            <person name="Cao Y.-Z."/>
            <person name="Jiang C."/>
            <person name="Tan B.-Y."/>
            <person name="Wang Z."/>
            <person name="Feng S."/>
            <person name="Zhang L."/>
            <person name="Su X.-H."/>
            <person name="Brejova B."/>
            <person name="Vinar T."/>
            <person name="Xu M."/>
            <person name="Wang M.-X."/>
            <person name="Zhang S.-G."/>
            <person name="Huang M.-R."/>
            <person name="Wu R."/>
            <person name="Zhou Y."/>
        </authorList>
    </citation>
    <scope>NUCLEOTIDE SEQUENCE [LARGE SCALE GENOMIC DNA]</scope>
    <source>
        <strain evidence="3 4">MB_m1</strain>
    </source>
</reference>
<keyword evidence="4" id="KW-1185">Reference proteome</keyword>